<keyword evidence="2" id="KW-0560">Oxidoreductase</keyword>
<name>A0A8H6Z046_9AGAR</name>
<reference evidence="2" key="1">
    <citation type="submission" date="2020-05" db="EMBL/GenBank/DDBJ databases">
        <title>Mycena genomes resolve the evolution of fungal bioluminescence.</title>
        <authorList>
            <person name="Tsai I.J."/>
        </authorList>
    </citation>
    <scope>NUCLEOTIDE SEQUENCE</scope>
    <source>
        <strain evidence="2">CCC161011</strain>
    </source>
</reference>
<evidence type="ECO:0000313" key="3">
    <source>
        <dbReference type="Proteomes" id="UP000620124"/>
    </source>
</evidence>
<gene>
    <name evidence="2" type="ORF">MVEN_00176700</name>
</gene>
<feature type="compositionally biased region" description="Pro residues" evidence="1">
    <location>
        <begin position="220"/>
        <end position="234"/>
    </location>
</feature>
<evidence type="ECO:0000256" key="1">
    <source>
        <dbReference type="SAM" id="MobiDB-lite"/>
    </source>
</evidence>
<keyword evidence="2" id="KW-0575">Peroxidase</keyword>
<dbReference type="Proteomes" id="UP000620124">
    <property type="component" value="Unassembled WGS sequence"/>
</dbReference>
<evidence type="ECO:0000313" key="2">
    <source>
        <dbReference type="EMBL" id="KAF7368534.1"/>
    </source>
</evidence>
<comment type="caution">
    <text evidence="2">The sequence shown here is derived from an EMBL/GenBank/DDBJ whole genome shotgun (WGS) entry which is preliminary data.</text>
</comment>
<sequence>MANFATRSITVLSPLFVSDFHHSFDSFVLAFLATDIFPSSQRRIHLVLPTARSTRFPACDSSWTDIKLRPSSSPTFSLFAVNGPSGRSSAADWIRTAYHDIATHKNVDCTGSMNVSIRTPPTASTTPPRLPFPAANHYDGNVTMHSFATAPPHFVSTCAMLFAPMLDTVPRWVKLTEAIAPFPVKPYGLELTLGAAGEKFGYTIRPGRSSNRTTASRTSPLPPMWQCSPPPAPPRAPAGAPRCYAFDDPAITLGAGVGIIRMRFSMNGKMHDQVRFI</sequence>
<keyword evidence="3" id="KW-1185">Reference proteome</keyword>
<dbReference type="EMBL" id="JACAZI010000002">
    <property type="protein sequence ID" value="KAF7368534.1"/>
    <property type="molecule type" value="Genomic_DNA"/>
</dbReference>
<feature type="region of interest" description="Disordered" evidence="1">
    <location>
        <begin position="205"/>
        <end position="234"/>
    </location>
</feature>
<accession>A0A8H6Z046</accession>
<protein>
    <submittedName>
        <fullName evidence="2">Peroxidase</fullName>
    </submittedName>
</protein>
<dbReference type="GO" id="GO:0004601">
    <property type="term" value="F:peroxidase activity"/>
    <property type="evidence" value="ECO:0007669"/>
    <property type="project" value="UniProtKB-KW"/>
</dbReference>
<proteinExistence type="predicted"/>
<dbReference type="AlphaFoldDB" id="A0A8H6Z046"/>
<organism evidence="2 3">
    <name type="scientific">Mycena venus</name>
    <dbReference type="NCBI Taxonomy" id="2733690"/>
    <lineage>
        <taxon>Eukaryota</taxon>
        <taxon>Fungi</taxon>
        <taxon>Dikarya</taxon>
        <taxon>Basidiomycota</taxon>
        <taxon>Agaricomycotina</taxon>
        <taxon>Agaricomycetes</taxon>
        <taxon>Agaricomycetidae</taxon>
        <taxon>Agaricales</taxon>
        <taxon>Marasmiineae</taxon>
        <taxon>Mycenaceae</taxon>
        <taxon>Mycena</taxon>
    </lineage>
</organism>
<feature type="compositionally biased region" description="Low complexity" evidence="1">
    <location>
        <begin position="208"/>
        <end position="219"/>
    </location>
</feature>